<dbReference type="Gene3D" id="1.10.630.10">
    <property type="entry name" value="Cytochrome P450"/>
    <property type="match status" value="1"/>
</dbReference>
<evidence type="ECO:0000256" key="4">
    <source>
        <dbReference type="ARBA" id="ARBA00022723"/>
    </source>
</evidence>
<evidence type="ECO:0000256" key="3">
    <source>
        <dbReference type="ARBA" id="ARBA00022617"/>
    </source>
</evidence>
<name>A0A3B4ZVC5_9TELE</name>
<dbReference type="GO" id="GO:0005743">
    <property type="term" value="C:mitochondrial inner membrane"/>
    <property type="evidence" value="ECO:0007669"/>
    <property type="project" value="TreeGrafter"/>
</dbReference>
<dbReference type="PANTHER" id="PTHR24279">
    <property type="entry name" value="CYTOCHROME P450"/>
    <property type="match status" value="1"/>
</dbReference>
<evidence type="ECO:0000256" key="7">
    <source>
        <dbReference type="ARBA" id="ARBA00023033"/>
    </source>
</evidence>
<evidence type="ECO:0000256" key="8">
    <source>
        <dbReference type="PIRSR" id="PIRSR602401-1"/>
    </source>
</evidence>
<dbReference type="GO" id="GO:0034650">
    <property type="term" value="P:cortisol metabolic process"/>
    <property type="evidence" value="ECO:0007669"/>
    <property type="project" value="TreeGrafter"/>
</dbReference>
<reference evidence="10" key="1">
    <citation type="submission" date="2023-09" db="UniProtKB">
        <authorList>
            <consortium name="Ensembl"/>
        </authorList>
    </citation>
    <scope>IDENTIFICATION</scope>
</reference>
<dbReference type="GO" id="GO:0006704">
    <property type="term" value="P:glucocorticoid biosynthetic process"/>
    <property type="evidence" value="ECO:0007669"/>
    <property type="project" value="TreeGrafter"/>
</dbReference>
<dbReference type="InterPro" id="IPR001128">
    <property type="entry name" value="Cyt_P450"/>
</dbReference>
<dbReference type="AlphaFoldDB" id="A0A3B4ZVC5"/>
<dbReference type="PROSITE" id="PS00086">
    <property type="entry name" value="CYTOCHROME_P450"/>
    <property type="match status" value="1"/>
</dbReference>
<dbReference type="GeneTree" id="ENSGT00950000182905"/>
<keyword evidence="5 9" id="KW-0560">Oxidoreductase</keyword>
<dbReference type="PANTHER" id="PTHR24279:SF123">
    <property type="entry name" value="CYTOCHROME P450 FAMILY 27 SUBFAMILY A MEMBER 1"/>
    <property type="match status" value="1"/>
</dbReference>
<dbReference type="GO" id="GO:0006700">
    <property type="term" value="P:C21-steroid hormone biosynthetic process"/>
    <property type="evidence" value="ECO:0007669"/>
    <property type="project" value="TreeGrafter"/>
</dbReference>
<sequence length="193" mass="21916">EIQEQLYQEVIGVCPGDKVPNSSDIAHMPFLKAIIRETLRLYPVVPGNARVTVDNEIVVGDYLFPKETLFHLCHYAVSYDENVFPDPHTFLPQRWLRGLEDKSKQHPFGSVPFGFGVRACLGRRVAELEMYLLLSRVRPSVTAVLCLVDVSTSKAKLCSEIKRSVVSRHVISQITGFYNAIRFNLRFLHLAMV</sequence>
<dbReference type="InterPro" id="IPR002401">
    <property type="entry name" value="Cyt_P450_E_grp-I"/>
</dbReference>
<dbReference type="InterPro" id="IPR050479">
    <property type="entry name" value="CYP11_CYP27_families"/>
</dbReference>
<dbReference type="STRING" id="144197.ENSSPAP00000010114"/>
<keyword evidence="7 9" id="KW-0503">Monooxygenase</keyword>
<dbReference type="InterPro" id="IPR017972">
    <property type="entry name" value="Cyt_P450_CS"/>
</dbReference>
<dbReference type="GO" id="GO:0005506">
    <property type="term" value="F:iron ion binding"/>
    <property type="evidence" value="ECO:0007669"/>
    <property type="project" value="InterPro"/>
</dbReference>
<dbReference type="GO" id="GO:0008203">
    <property type="term" value="P:cholesterol metabolic process"/>
    <property type="evidence" value="ECO:0007669"/>
    <property type="project" value="TreeGrafter"/>
</dbReference>
<proteinExistence type="inferred from homology"/>
<dbReference type="InterPro" id="IPR036396">
    <property type="entry name" value="Cyt_P450_sf"/>
</dbReference>
<organism evidence="10">
    <name type="scientific">Stegastes partitus</name>
    <name type="common">bicolor damselfish</name>
    <dbReference type="NCBI Taxonomy" id="144197"/>
    <lineage>
        <taxon>Eukaryota</taxon>
        <taxon>Metazoa</taxon>
        <taxon>Chordata</taxon>
        <taxon>Craniata</taxon>
        <taxon>Vertebrata</taxon>
        <taxon>Euteleostomi</taxon>
        <taxon>Actinopterygii</taxon>
        <taxon>Neopterygii</taxon>
        <taxon>Teleostei</taxon>
        <taxon>Neoteleostei</taxon>
        <taxon>Acanthomorphata</taxon>
        <taxon>Ovalentaria</taxon>
        <taxon>Pomacentridae</taxon>
        <taxon>Stegastes</taxon>
    </lineage>
</organism>
<evidence type="ECO:0000313" key="10">
    <source>
        <dbReference type="Ensembl" id="ENSSPAP00000010114.1"/>
    </source>
</evidence>
<keyword evidence="4 8" id="KW-0479">Metal-binding</keyword>
<accession>A0A3B4ZVC5</accession>
<dbReference type="GO" id="GO:0071375">
    <property type="term" value="P:cellular response to peptide hormone stimulus"/>
    <property type="evidence" value="ECO:0007669"/>
    <property type="project" value="TreeGrafter"/>
</dbReference>
<protein>
    <submittedName>
        <fullName evidence="10">Sterol 26-hydroxylase, mitochondrial-like</fullName>
    </submittedName>
</protein>
<evidence type="ECO:0000256" key="6">
    <source>
        <dbReference type="ARBA" id="ARBA00023004"/>
    </source>
</evidence>
<dbReference type="Ensembl" id="ENSSPAT00000010292.1">
    <property type="protein sequence ID" value="ENSSPAP00000010114.1"/>
    <property type="gene ID" value="ENSSPAG00000007706.1"/>
</dbReference>
<feature type="binding site" description="axial binding residue" evidence="8">
    <location>
        <position position="120"/>
    </location>
    <ligand>
        <name>heme</name>
        <dbReference type="ChEBI" id="CHEBI:30413"/>
    </ligand>
    <ligandPart>
        <name>Fe</name>
        <dbReference type="ChEBI" id="CHEBI:18248"/>
    </ligandPart>
</feature>
<comment type="cofactor">
    <cofactor evidence="1 8">
        <name>heme</name>
        <dbReference type="ChEBI" id="CHEBI:30413"/>
    </cofactor>
</comment>
<dbReference type="Pfam" id="PF00067">
    <property type="entry name" value="p450"/>
    <property type="match status" value="1"/>
</dbReference>
<dbReference type="GO" id="GO:0004497">
    <property type="term" value="F:monooxygenase activity"/>
    <property type="evidence" value="ECO:0007669"/>
    <property type="project" value="UniProtKB-KW"/>
</dbReference>
<keyword evidence="6 8" id="KW-0408">Iron</keyword>
<comment type="similarity">
    <text evidence="2 9">Belongs to the cytochrome P450 family.</text>
</comment>
<evidence type="ECO:0000256" key="1">
    <source>
        <dbReference type="ARBA" id="ARBA00001971"/>
    </source>
</evidence>
<keyword evidence="3 8" id="KW-0349">Heme</keyword>
<dbReference type="GO" id="GO:0020037">
    <property type="term" value="F:heme binding"/>
    <property type="evidence" value="ECO:0007669"/>
    <property type="project" value="InterPro"/>
</dbReference>
<evidence type="ECO:0000256" key="5">
    <source>
        <dbReference type="ARBA" id="ARBA00023002"/>
    </source>
</evidence>
<evidence type="ECO:0000256" key="9">
    <source>
        <dbReference type="RuleBase" id="RU000461"/>
    </source>
</evidence>
<dbReference type="PRINTS" id="PR00385">
    <property type="entry name" value="P450"/>
</dbReference>
<dbReference type="SUPFAM" id="SSF48264">
    <property type="entry name" value="Cytochrome P450"/>
    <property type="match status" value="1"/>
</dbReference>
<evidence type="ECO:0000256" key="2">
    <source>
        <dbReference type="ARBA" id="ARBA00010617"/>
    </source>
</evidence>
<dbReference type="PRINTS" id="PR00463">
    <property type="entry name" value="EP450I"/>
</dbReference>
<dbReference type="GO" id="GO:0016705">
    <property type="term" value="F:oxidoreductase activity, acting on paired donors, with incorporation or reduction of molecular oxygen"/>
    <property type="evidence" value="ECO:0007669"/>
    <property type="project" value="InterPro"/>
</dbReference>